<gene>
    <name evidence="3" type="ORF">SHELI_v1c03750</name>
</gene>
<reference evidence="3 4" key="1">
    <citation type="submission" date="2016-08" db="EMBL/GenBank/DDBJ databases">
        <title>Complete genome sequence of Spiroplasma helicoides TABS-2 (DSM 22551).</title>
        <authorList>
            <person name="Shen W.-Y."/>
            <person name="Lo W.-S."/>
            <person name="Lai Y.-C."/>
            <person name="Kuo C.-H."/>
        </authorList>
    </citation>
    <scope>NUCLEOTIDE SEQUENCE [LARGE SCALE GENOMIC DNA]</scope>
    <source>
        <strain evidence="3 4">TABS-2</strain>
    </source>
</reference>
<feature type="transmembrane region" description="Helical" evidence="2">
    <location>
        <begin position="64"/>
        <end position="87"/>
    </location>
</feature>
<feature type="transmembrane region" description="Helical" evidence="2">
    <location>
        <begin position="108"/>
        <end position="135"/>
    </location>
</feature>
<feature type="transmembrane region" description="Helical" evidence="2">
    <location>
        <begin position="582"/>
        <end position="599"/>
    </location>
</feature>
<feature type="transmembrane region" description="Helical" evidence="2">
    <location>
        <begin position="155"/>
        <end position="177"/>
    </location>
</feature>
<dbReference type="EMBL" id="CP017015">
    <property type="protein sequence ID" value="AOG60328.1"/>
    <property type="molecule type" value="Genomic_DNA"/>
</dbReference>
<dbReference type="STRING" id="216938.SHELI_v1c03750"/>
<proteinExistence type="predicted"/>
<keyword evidence="1" id="KW-0175">Coiled coil</keyword>
<protein>
    <submittedName>
        <fullName evidence="3">ABC transporter permease</fullName>
    </submittedName>
</protein>
<dbReference type="AlphaFoldDB" id="A0A1B3SK79"/>
<accession>A0A1B3SK79</accession>
<keyword evidence="2" id="KW-1133">Transmembrane helix</keyword>
<keyword evidence="2" id="KW-0472">Membrane</keyword>
<organism evidence="3 4">
    <name type="scientific">Spiroplasma helicoides</name>
    <dbReference type="NCBI Taxonomy" id="216938"/>
    <lineage>
        <taxon>Bacteria</taxon>
        <taxon>Bacillati</taxon>
        <taxon>Mycoplasmatota</taxon>
        <taxon>Mollicutes</taxon>
        <taxon>Entomoplasmatales</taxon>
        <taxon>Spiroplasmataceae</taxon>
        <taxon>Spiroplasma</taxon>
    </lineage>
</organism>
<feature type="transmembrane region" description="Helical" evidence="2">
    <location>
        <begin position="184"/>
        <end position="203"/>
    </location>
</feature>
<keyword evidence="2" id="KW-0812">Transmembrane</keyword>
<keyword evidence="4" id="KW-1185">Reference proteome</keyword>
<evidence type="ECO:0000313" key="4">
    <source>
        <dbReference type="Proteomes" id="UP000094378"/>
    </source>
</evidence>
<sequence length="608" mass="71743">MNLNNIKKAANLNIFKISKFLFFNLFFDKGFIYFNIVSFFYSLIFSIYIIFIKSGDNFVKIFDFFALFYVGVLMFLNVIRNCQFLFIKKIEDRTIFVTISNHVSRFNLFFSILFINLIVIFIQSFISFLTFFIVLKAGNFDSSMQKVIFSKIFTLFWFSIVILFILNNFVTFLFLYINGQISMTILSILLAFTFVANLPYKFLVTNEQITRIGFKSKNSDTIDQIYNVSDIYEALDFQKYVQEGKIKFKYLSESLNNFLNSPDNNIDKSNIGNDANKKLRINYWSSMGLTQDWLLNNEFKIPNLKIRSMDLKNNANVPNAWVYDSNELNPKYKYTLDVVFDKKVLNLAELKENIEKENDTNLKNIKQDLLDFTNYLISRFVDVQSSFYNYFGDFSFLSSKSSVNLDENFCSSDVPCSIGLNQKAFNSIYNSFFNDLVKSDDLVFIDNSNKDLETFIKSTLNNPVELAMRILENYFISYITTYKNLINKTVVTNDDQWNKYLSERKTFNIYSKINPFYSLWSIYTYHSGYSYDDIWFTPYSDSKILLYDQQNLFLSYTQYNIQINENGSIVPNSYDNYIHPDIYLYTFLGLSVLFLLLSYSKFRKMNIY</sequence>
<feature type="coiled-coil region" evidence="1">
    <location>
        <begin position="340"/>
        <end position="367"/>
    </location>
</feature>
<name>A0A1B3SK79_9MOLU</name>
<evidence type="ECO:0000256" key="2">
    <source>
        <dbReference type="SAM" id="Phobius"/>
    </source>
</evidence>
<evidence type="ECO:0000256" key="1">
    <source>
        <dbReference type="SAM" id="Coils"/>
    </source>
</evidence>
<evidence type="ECO:0000313" key="3">
    <source>
        <dbReference type="EMBL" id="AOG60328.1"/>
    </source>
</evidence>
<dbReference type="Proteomes" id="UP000094378">
    <property type="component" value="Chromosome"/>
</dbReference>
<feature type="transmembrane region" description="Helical" evidence="2">
    <location>
        <begin position="31"/>
        <end position="52"/>
    </location>
</feature>
<dbReference type="KEGG" id="shj:SHELI_v1c03750"/>